<feature type="region of interest" description="Disordered" evidence="13">
    <location>
        <begin position="185"/>
        <end position="239"/>
    </location>
</feature>
<evidence type="ECO:0000313" key="17">
    <source>
        <dbReference type="Proteomes" id="UP000094455"/>
    </source>
</evidence>
<dbReference type="InterPro" id="IPR013083">
    <property type="entry name" value="Znf_RING/FYVE/PHD"/>
</dbReference>
<evidence type="ECO:0000256" key="3">
    <source>
        <dbReference type="ARBA" id="ARBA00022679"/>
    </source>
</evidence>
<feature type="region of interest" description="Disordered" evidence="13">
    <location>
        <begin position="376"/>
        <end position="418"/>
    </location>
</feature>
<dbReference type="FunFam" id="3.30.800.10:FF:000005">
    <property type="entry name" value="1-phosphatidylinositol-3-phosphate 5-kinase (Fab1)"/>
    <property type="match status" value="1"/>
</dbReference>
<dbReference type="Pfam" id="PF01363">
    <property type="entry name" value="FYVE"/>
    <property type="match status" value="1"/>
</dbReference>
<evidence type="ECO:0000256" key="13">
    <source>
        <dbReference type="SAM" id="MobiDB-lite"/>
    </source>
</evidence>
<dbReference type="EMBL" id="KV454005">
    <property type="protein sequence ID" value="ODQ44858.1"/>
    <property type="molecule type" value="Genomic_DNA"/>
</dbReference>
<dbReference type="GO" id="GO:0010008">
    <property type="term" value="C:endosome membrane"/>
    <property type="evidence" value="ECO:0007669"/>
    <property type="project" value="EnsemblFungi"/>
</dbReference>
<feature type="region of interest" description="Disordered" evidence="13">
    <location>
        <begin position="1176"/>
        <end position="1213"/>
    </location>
</feature>
<dbReference type="InterPro" id="IPR002498">
    <property type="entry name" value="PInositol-4-P-4/5-kinase_core"/>
</dbReference>
<dbReference type="GO" id="GO:0005524">
    <property type="term" value="F:ATP binding"/>
    <property type="evidence" value="ECO:0007669"/>
    <property type="project" value="UniProtKB-UniRule"/>
</dbReference>
<keyword evidence="5 12" id="KW-0547">Nucleotide-binding</keyword>
<dbReference type="InterPro" id="IPR017455">
    <property type="entry name" value="Znf_FYVE-rel"/>
</dbReference>
<feature type="compositionally biased region" description="Acidic residues" evidence="13">
    <location>
        <begin position="188"/>
        <end position="197"/>
    </location>
</feature>
<dbReference type="InterPro" id="IPR002423">
    <property type="entry name" value="Cpn60/GroEL/TCP-1"/>
</dbReference>
<dbReference type="STRING" id="763406.A0A1E3NH18"/>
<dbReference type="RefSeq" id="XP_019015971.1">
    <property type="nucleotide sequence ID" value="XM_019160832.1"/>
</dbReference>
<dbReference type="Gene3D" id="3.30.810.10">
    <property type="entry name" value="2-Layer Sandwich"/>
    <property type="match status" value="1"/>
</dbReference>
<dbReference type="InterPro" id="IPR011011">
    <property type="entry name" value="Znf_FYVE_PHD"/>
</dbReference>
<evidence type="ECO:0000256" key="12">
    <source>
        <dbReference type="PROSITE-ProRule" id="PRU00781"/>
    </source>
</evidence>
<keyword evidence="7 12" id="KW-0418">Kinase</keyword>
<dbReference type="Gene3D" id="3.30.40.10">
    <property type="entry name" value="Zinc/RING finger domain, C3HC4 (zinc finger)"/>
    <property type="match status" value="1"/>
</dbReference>
<dbReference type="InterPro" id="IPR044769">
    <property type="entry name" value="PIKfyve_PIPKc"/>
</dbReference>
<evidence type="ECO:0000256" key="10">
    <source>
        <dbReference type="ARBA" id="ARBA00075294"/>
    </source>
</evidence>
<feature type="region of interest" description="Disordered" evidence="13">
    <location>
        <begin position="1366"/>
        <end position="1417"/>
    </location>
</feature>
<accession>A0A1E3NH18</accession>
<dbReference type="EC" id="2.7.1.150" evidence="2"/>
<dbReference type="SUPFAM" id="SSF56104">
    <property type="entry name" value="SAICAR synthase-like"/>
    <property type="match status" value="1"/>
</dbReference>
<dbReference type="PANTHER" id="PTHR45748:SF7">
    <property type="entry name" value="1-PHOSPHATIDYLINOSITOL 3-PHOSPHATE 5-KINASE-RELATED"/>
    <property type="match status" value="1"/>
</dbReference>
<dbReference type="PROSITE" id="PS51455">
    <property type="entry name" value="PIPK"/>
    <property type="match status" value="1"/>
</dbReference>
<name>A0A1E3NH18_9ASCO</name>
<dbReference type="Proteomes" id="UP000094455">
    <property type="component" value="Unassembled WGS sequence"/>
</dbReference>
<dbReference type="Gene3D" id="3.50.7.10">
    <property type="entry name" value="GroEL"/>
    <property type="match status" value="1"/>
</dbReference>
<proteinExistence type="predicted"/>
<dbReference type="InterPro" id="IPR000306">
    <property type="entry name" value="Znf_FYVE"/>
</dbReference>
<dbReference type="GO" id="GO:0000285">
    <property type="term" value="F:1-phosphatidylinositol-3-phosphate 5-kinase activity"/>
    <property type="evidence" value="ECO:0007669"/>
    <property type="project" value="UniProtKB-EC"/>
</dbReference>
<evidence type="ECO:0000256" key="11">
    <source>
        <dbReference type="PROSITE-ProRule" id="PRU00091"/>
    </source>
</evidence>
<keyword evidence="9 12" id="KW-0067">ATP-binding</keyword>
<feature type="compositionally biased region" description="Low complexity" evidence="13">
    <location>
        <begin position="224"/>
        <end position="237"/>
    </location>
</feature>
<dbReference type="InterPro" id="IPR027483">
    <property type="entry name" value="PInositol-4-P-4/5-kinase_C_sf"/>
</dbReference>
<dbReference type="SUPFAM" id="SSF57903">
    <property type="entry name" value="FYVE/PHD zinc finger"/>
    <property type="match status" value="1"/>
</dbReference>
<dbReference type="GO" id="GO:0070772">
    <property type="term" value="C:PAS complex"/>
    <property type="evidence" value="ECO:0007669"/>
    <property type="project" value="EnsemblFungi"/>
</dbReference>
<evidence type="ECO:0000256" key="8">
    <source>
        <dbReference type="ARBA" id="ARBA00022833"/>
    </source>
</evidence>
<sequence>MTELLDNSRSSSTTHLVSLNSYPSPAISNGVDNNDDAANNSSVTENIIANLLHSYTVETDNKRHPKLRENVSRLKLQNRNESKQSFISELSSSLNLNIGKNANNQVKANTGIGRDYWLDDASAIKCRSCDRKFTTFLRKHHCRICGKIFCSNCTTFINGEKFNHHGKMRVCLLCNNLADRYDDGYFSSDDDDEEDDAYGNGNGNSGVVEGENNGRENEERKTSNQENSSNSSASNNNRLGADFNILNATGKVHSISTPTPPPMMTIPTTRAGEALEIDIPNHNPINPIQHDSNSKSDVNNTFHNSNDSSEDENEMISFMNNHQFNWPKSSESMDTKSPNIGTVNTGNINSSGSNSSNTSHFLAKVHSFRSSNALNNNMLNYGKTNRRRLVSNRIKNRKSSRPYTSRIGQQNNSNFDNINPDIHFSDDFQKVGEKYASSLLNELLVDKKIENFLQWSDVLIKSLNKINNIEIHLKNVDNSNINSNESNYNFANYIKIKKILGSDLRETKTIEGIVFSKKLPLKTMPTTIKSPKIMLITFPLEYDQDINNKHHFQSLESIIAQQDQYIKKLVDRILNLKPTIVISSNSINGLALKIFAEFGISVVPKCKLSNLIKLSKFTNSTIITSIDLLAMKPQIGTCEMFKVLNFKFGNVVKSYLLFDGCPNKIGLTIILRDADDETLTKVKSCLMIMIYTFTNIKLESSFMRDQCLKVEDHDRIKFIDSLNDLAPLYAYDFKSFNDFVNLLNVRLVSTSPWVKFNKPLILVQLEKTKLKIAENQSLYEKFLSDPADQNNDIKSLLGIDDLKIHDELDLLKLVTSIKLYRESFWQTEMAFYLKKWDQFWRSRELTYFDPNYNQNIAILFSMISKKNSTPCIGPEIQLIDFYWESDFSLGQFIENICLNANNLCNENCQLPLKDHYRSYVHNDGKIDIFIESNSLNVLSNNIMTWSVCKNCLNSTPVLPLNDTSYKYSFGKFLELIFWFNKSFDFKILNNNNNCQCNINNPDFDFFKDYIHYFSFKNYRIHLEYSKIDSLQLIIPKFKLFWNPVYHYKIKLNHFHEVQQKSSEFFDSVNNRLVRIKLDGTDLGTEQVEAGNVSLSKLKAKLLEQRNEIDLLLVTMYKDSGIQEHLKLNTVLREVQELSSFWNFKFQVFAKEFLPSEKDVKKITAFQLDRLFKSLANKDEDESETESETDDTNSHADAKPISIETTSQCDVNDPDIEQSIDRETKLGENSNPKKHKSQLILNRIHELNNKKSDKLLWLPPSKALEGGLDAGKVKQLTRFFDTQEYFNQRELEKQKLDNYNKYTPKVSIMKPQIEVYKNASDAVNAEALKNSQQITYNNSNLSLDALRKKKVSLDLKENEIDRTREIEKEREKEREKQKEKEKEREREREREREAEREKERERERKREREREKEKDVQPEKISLLKSLTHFWADRSATLWEPLSYPLDSSEHIFVDSDVIVREDEPSSIIAFCLSTSDYRLKLNSNNLNSTQTEIVSEEGNDEKDDVCVKEPVTVDIAENHKLQEAYDNAINNIENQPENVSVAQECNEIKNNTASNEIRIDDKVGGTNQKKSIERLDLEQIMLRKGFHLKYQFEDGYSAISCKIFFAQQFDALRKQCGVNDNFIESLSRCVKWDSTGGKSGSAFLKTSDQRFIIKELSKAELEAFVHFAPSYFEYFAHVLFHDLPSVLVKIFGFYQIQVKNTVSNAKSYTMDILIMENLFYDKKIDRIFDLKGSMRNRHVEQTGKENEVLLDENMVEYIYESPLFVKENDKRLLRASLWNDTLFLEKMNVMDYSLVVGIDHANSELIVGIIDCIRTFTWDKKLESWVKEKGLVGNTGVGKEPTVITPKQYKNRFREAMERYILMAPGVYYQGTTNST</sequence>
<feature type="domain" description="FYVE-type" evidence="14">
    <location>
        <begin position="120"/>
        <end position="179"/>
    </location>
</feature>
<evidence type="ECO:0000256" key="9">
    <source>
        <dbReference type="ARBA" id="ARBA00022840"/>
    </source>
</evidence>
<feature type="region of interest" description="Disordered" evidence="13">
    <location>
        <begin position="290"/>
        <end position="311"/>
    </location>
</feature>
<feature type="compositionally biased region" description="Acidic residues" evidence="13">
    <location>
        <begin position="1178"/>
        <end position="1190"/>
    </location>
</feature>
<dbReference type="FunFam" id="3.50.7.10:FF:000007">
    <property type="entry name" value="1-phosphatidylinositol 3-phosphate 5-kinase isoform X1"/>
    <property type="match status" value="1"/>
</dbReference>
<evidence type="ECO:0000256" key="6">
    <source>
        <dbReference type="ARBA" id="ARBA00022771"/>
    </source>
</evidence>
<dbReference type="InterPro" id="IPR027409">
    <property type="entry name" value="GroEL-like_apical_dom_sf"/>
</dbReference>
<dbReference type="PROSITE" id="PS50178">
    <property type="entry name" value="ZF_FYVE"/>
    <property type="match status" value="1"/>
</dbReference>
<feature type="compositionally biased region" description="Basic residues" evidence="13">
    <location>
        <begin position="384"/>
        <end position="400"/>
    </location>
</feature>
<dbReference type="GeneID" id="30177519"/>
<evidence type="ECO:0000259" key="15">
    <source>
        <dbReference type="PROSITE" id="PS51455"/>
    </source>
</evidence>
<organism evidence="16 17">
    <name type="scientific">Pichia membranifaciens NRRL Y-2026</name>
    <dbReference type="NCBI Taxonomy" id="763406"/>
    <lineage>
        <taxon>Eukaryota</taxon>
        <taxon>Fungi</taxon>
        <taxon>Dikarya</taxon>
        <taxon>Ascomycota</taxon>
        <taxon>Saccharomycotina</taxon>
        <taxon>Pichiomycetes</taxon>
        <taxon>Pichiales</taxon>
        <taxon>Pichiaceae</taxon>
        <taxon>Pichia</taxon>
    </lineage>
</organism>
<dbReference type="GO" id="GO:0000329">
    <property type="term" value="C:fungal-type vacuole membrane"/>
    <property type="evidence" value="ECO:0007669"/>
    <property type="project" value="EnsemblFungi"/>
</dbReference>
<evidence type="ECO:0000256" key="4">
    <source>
        <dbReference type="ARBA" id="ARBA00022723"/>
    </source>
</evidence>
<feature type="compositionally biased region" description="Polar residues" evidence="13">
    <location>
        <begin position="401"/>
        <end position="417"/>
    </location>
</feature>
<dbReference type="SMART" id="SM00330">
    <property type="entry name" value="PIPKc"/>
    <property type="match status" value="1"/>
</dbReference>
<dbReference type="InterPro" id="IPR027484">
    <property type="entry name" value="PInositol-4-P-5-kinase_N"/>
</dbReference>
<comment type="catalytic activity">
    <reaction evidence="1">
        <text>a 1,2-diacyl-sn-glycero-3-phospho-(1D-myo-inositol-3-phosphate) + ATP = a 1,2-diacyl-sn-glycero-3-phospho-(1D-myo-inositol-3,5-bisphosphate) + ADP + H(+)</text>
        <dbReference type="Rhea" id="RHEA:13609"/>
        <dbReference type="ChEBI" id="CHEBI:15378"/>
        <dbReference type="ChEBI" id="CHEBI:30616"/>
        <dbReference type="ChEBI" id="CHEBI:57923"/>
        <dbReference type="ChEBI" id="CHEBI:58088"/>
        <dbReference type="ChEBI" id="CHEBI:456216"/>
        <dbReference type="EC" id="2.7.1.150"/>
    </reaction>
</comment>
<keyword evidence="6 11" id="KW-0863">Zinc-finger</keyword>
<dbReference type="GO" id="GO:0032266">
    <property type="term" value="F:phosphatidylinositol-3-phosphate binding"/>
    <property type="evidence" value="ECO:0007669"/>
    <property type="project" value="EnsemblFungi"/>
</dbReference>
<evidence type="ECO:0000313" key="16">
    <source>
        <dbReference type="EMBL" id="ODQ44858.1"/>
    </source>
</evidence>
<dbReference type="SMART" id="SM00064">
    <property type="entry name" value="FYVE"/>
    <property type="match status" value="1"/>
</dbReference>
<keyword evidence="4" id="KW-0479">Metal-binding</keyword>
<dbReference type="OrthoDB" id="158357at2759"/>
<reference evidence="16 17" key="1">
    <citation type="journal article" date="2016" name="Proc. Natl. Acad. Sci. U.S.A.">
        <title>Comparative genomics of biotechnologically important yeasts.</title>
        <authorList>
            <person name="Riley R."/>
            <person name="Haridas S."/>
            <person name="Wolfe K.H."/>
            <person name="Lopes M.R."/>
            <person name="Hittinger C.T."/>
            <person name="Goeker M."/>
            <person name="Salamov A.A."/>
            <person name="Wisecaver J.H."/>
            <person name="Long T.M."/>
            <person name="Calvey C.H."/>
            <person name="Aerts A.L."/>
            <person name="Barry K.W."/>
            <person name="Choi C."/>
            <person name="Clum A."/>
            <person name="Coughlan A.Y."/>
            <person name="Deshpande S."/>
            <person name="Douglass A.P."/>
            <person name="Hanson S.J."/>
            <person name="Klenk H.-P."/>
            <person name="LaButti K.M."/>
            <person name="Lapidus A."/>
            <person name="Lindquist E.A."/>
            <person name="Lipzen A.M."/>
            <person name="Meier-Kolthoff J.P."/>
            <person name="Ohm R.A."/>
            <person name="Otillar R.P."/>
            <person name="Pangilinan J.L."/>
            <person name="Peng Y."/>
            <person name="Rokas A."/>
            <person name="Rosa C.A."/>
            <person name="Scheuner C."/>
            <person name="Sibirny A.A."/>
            <person name="Slot J.C."/>
            <person name="Stielow J.B."/>
            <person name="Sun H."/>
            <person name="Kurtzman C.P."/>
            <person name="Blackwell M."/>
            <person name="Grigoriev I.V."/>
            <person name="Jeffries T.W."/>
        </authorList>
    </citation>
    <scope>NUCLEOTIDE SEQUENCE [LARGE SCALE GENOMIC DNA]</scope>
    <source>
        <strain evidence="16 17">NRRL Y-2026</strain>
    </source>
</reference>
<dbReference type="CDD" id="cd17300">
    <property type="entry name" value="PIPKc_PIKfyve"/>
    <property type="match status" value="1"/>
</dbReference>
<feature type="domain" description="PIPK" evidence="15">
    <location>
        <begin position="1529"/>
        <end position="1861"/>
    </location>
</feature>
<feature type="compositionally biased region" description="Polar residues" evidence="13">
    <location>
        <begin position="290"/>
        <end position="307"/>
    </location>
</feature>
<dbReference type="Pfam" id="PF00118">
    <property type="entry name" value="Cpn60_TCP1"/>
    <property type="match status" value="1"/>
</dbReference>
<evidence type="ECO:0000259" key="14">
    <source>
        <dbReference type="PROSITE" id="PS50178"/>
    </source>
</evidence>
<protein>
    <recommendedName>
        <fullName evidence="2">1-phosphatidylinositol-3-phosphate 5-kinase</fullName>
        <ecNumber evidence="2">2.7.1.150</ecNumber>
    </recommendedName>
    <alternativeName>
        <fullName evidence="10">Type III PIP kinase</fullName>
    </alternativeName>
</protein>
<keyword evidence="17" id="KW-1185">Reference proteome</keyword>
<keyword evidence="8" id="KW-0862">Zinc</keyword>
<dbReference type="FunFam" id="3.30.810.10:FF:000001">
    <property type="entry name" value="1-phosphatidylinositol 3-phosphate 5-kinase FAB1"/>
    <property type="match status" value="1"/>
</dbReference>
<gene>
    <name evidence="16" type="ORF">PICMEDRAFT_154562</name>
</gene>
<dbReference type="SUPFAM" id="SSF52029">
    <property type="entry name" value="GroEL apical domain-like"/>
    <property type="match status" value="1"/>
</dbReference>
<evidence type="ECO:0000256" key="5">
    <source>
        <dbReference type="ARBA" id="ARBA00022741"/>
    </source>
</evidence>
<evidence type="ECO:0000256" key="2">
    <source>
        <dbReference type="ARBA" id="ARBA00012009"/>
    </source>
</evidence>
<evidence type="ECO:0000256" key="7">
    <source>
        <dbReference type="ARBA" id="ARBA00022777"/>
    </source>
</evidence>
<feature type="compositionally biased region" description="Basic and acidic residues" evidence="13">
    <location>
        <begin position="212"/>
        <end position="223"/>
    </location>
</feature>
<dbReference type="GO" id="GO:0046854">
    <property type="term" value="P:phosphatidylinositol phosphate biosynthetic process"/>
    <property type="evidence" value="ECO:0007669"/>
    <property type="project" value="EnsemblFungi"/>
</dbReference>
<keyword evidence="3 12" id="KW-0808">Transferase</keyword>
<dbReference type="GO" id="GO:0008270">
    <property type="term" value="F:zinc ion binding"/>
    <property type="evidence" value="ECO:0007669"/>
    <property type="project" value="UniProtKB-KW"/>
</dbReference>
<dbReference type="PANTHER" id="PTHR45748">
    <property type="entry name" value="1-PHOSPHATIDYLINOSITOL 3-PHOSPHATE 5-KINASE-RELATED"/>
    <property type="match status" value="1"/>
</dbReference>
<evidence type="ECO:0000256" key="1">
    <source>
        <dbReference type="ARBA" id="ARBA00000768"/>
    </source>
</evidence>
<dbReference type="Pfam" id="PF01504">
    <property type="entry name" value="PIP5K"/>
    <property type="match status" value="2"/>
</dbReference>
<dbReference type="Gene3D" id="3.30.800.10">
    <property type="entry name" value="Phosphatidylinositol Phosphate Kinase II Beta"/>
    <property type="match status" value="1"/>
</dbReference>